<evidence type="ECO:0000313" key="1">
    <source>
        <dbReference type="EMBL" id="KAI5346829.1"/>
    </source>
</evidence>
<dbReference type="EMBL" id="JAJFAZ020000002">
    <property type="protein sequence ID" value="KAI5346829.1"/>
    <property type="molecule type" value="Genomic_DNA"/>
</dbReference>
<protein>
    <submittedName>
        <fullName evidence="1">Uncharacterized protein</fullName>
    </submittedName>
</protein>
<name>A0AAD4WNW0_PRUDU</name>
<proteinExistence type="predicted"/>
<comment type="caution">
    <text evidence="1">The sequence shown here is derived from an EMBL/GenBank/DDBJ whole genome shotgun (WGS) entry which is preliminary data.</text>
</comment>
<dbReference type="Proteomes" id="UP001054821">
    <property type="component" value="Chromosome 2"/>
</dbReference>
<reference evidence="1 2" key="1">
    <citation type="journal article" date="2022" name="G3 (Bethesda)">
        <title>Whole-genome sequence and methylome profiling of the almond [Prunus dulcis (Mill.) D.A. Webb] cultivar 'Nonpareil'.</title>
        <authorList>
            <person name="D'Amico-Willman K.M."/>
            <person name="Ouma W.Z."/>
            <person name="Meulia T."/>
            <person name="Sideli G.M."/>
            <person name="Gradziel T.M."/>
            <person name="Fresnedo-Ramirez J."/>
        </authorList>
    </citation>
    <scope>NUCLEOTIDE SEQUENCE [LARGE SCALE GENOMIC DNA]</scope>
    <source>
        <strain evidence="1">Clone GOH B32 T37-40</strain>
    </source>
</reference>
<dbReference type="AlphaFoldDB" id="A0AAD4WNW0"/>
<gene>
    <name evidence="1" type="ORF">L3X38_014708</name>
</gene>
<accession>A0AAD4WNW0</accession>
<evidence type="ECO:0000313" key="2">
    <source>
        <dbReference type="Proteomes" id="UP001054821"/>
    </source>
</evidence>
<keyword evidence="2" id="KW-1185">Reference proteome</keyword>
<organism evidence="1 2">
    <name type="scientific">Prunus dulcis</name>
    <name type="common">Almond</name>
    <name type="synonym">Amygdalus dulcis</name>
    <dbReference type="NCBI Taxonomy" id="3755"/>
    <lineage>
        <taxon>Eukaryota</taxon>
        <taxon>Viridiplantae</taxon>
        <taxon>Streptophyta</taxon>
        <taxon>Embryophyta</taxon>
        <taxon>Tracheophyta</taxon>
        <taxon>Spermatophyta</taxon>
        <taxon>Magnoliopsida</taxon>
        <taxon>eudicotyledons</taxon>
        <taxon>Gunneridae</taxon>
        <taxon>Pentapetalae</taxon>
        <taxon>rosids</taxon>
        <taxon>fabids</taxon>
        <taxon>Rosales</taxon>
        <taxon>Rosaceae</taxon>
        <taxon>Amygdaloideae</taxon>
        <taxon>Amygdaleae</taxon>
        <taxon>Prunus</taxon>
    </lineage>
</organism>
<sequence length="79" mass="8888">MAGRLLQQHVVARASGTHRQGSGSLHLQQEAGRLFRKELGLRCKARRRDWAWALLNFSSVESSLHVLQAWLLVLSVSDP</sequence>